<dbReference type="Proteomes" id="UP000002280">
    <property type="component" value="Chromosome 4"/>
</dbReference>
<dbReference type="PANTHER" id="PTHR24271:SF62">
    <property type="entry name" value="KALLIKREIN-8"/>
    <property type="match status" value="1"/>
</dbReference>
<dbReference type="GO" id="GO:0004252">
    <property type="term" value="F:serine-type endopeptidase activity"/>
    <property type="evidence" value="ECO:0007669"/>
    <property type="project" value="InterPro"/>
</dbReference>
<evidence type="ECO:0000313" key="5">
    <source>
        <dbReference type="Proteomes" id="UP000002280"/>
    </source>
</evidence>
<feature type="compositionally biased region" description="Polar residues" evidence="2">
    <location>
        <begin position="182"/>
        <end position="193"/>
    </location>
</feature>
<dbReference type="Gene3D" id="2.40.10.10">
    <property type="entry name" value="Trypsin-like serine proteases"/>
    <property type="match status" value="1"/>
</dbReference>
<dbReference type="InterPro" id="IPR043504">
    <property type="entry name" value="Peptidase_S1_PA_chymotrypsin"/>
</dbReference>
<dbReference type="PROSITE" id="PS50240">
    <property type="entry name" value="TRYPSIN_DOM"/>
    <property type="match status" value="1"/>
</dbReference>
<dbReference type="Ensembl" id="ENSMODT00000068752.1">
    <property type="protein sequence ID" value="ENSMODP00000043338.1"/>
    <property type="gene ID" value="ENSMODG00000029034.2"/>
</dbReference>
<dbReference type="SUPFAM" id="SSF50494">
    <property type="entry name" value="Trypsin-like serine proteases"/>
    <property type="match status" value="1"/>
</dbReference>
<evidence type="ECO:0000256" key="2">
    <source>
        <dbReference type="SAM" id="MobiDB-lite"/>
    </source>
</evidence>
<reference evidence="4" key="2">
    <citation type="submission" date="2025-08" db="UniProtKB">
        <authorList>
            <consortium name="Ensembl"/>
        </authorList>
    </citation>
    <scope>IDENTIFICATION</scope>
</reference>
<dbReference type="Pfam" id="PF00089">
    <property type="entry name" value="Trypsin"/>
    <property type="match status" value="1"/>
</dbReference>
<evidence type="ECO:0000259" key="3">
    <source>
        <dbReference type="PROSITE" id="PS50240"/>
    </source>
</evidence>
<keyword evidence="1" id="KW-1015">Disulfide bond</keyword>
<dbReference type="InterPro" id="IPR009003">
    <property type="entry name" value="Peptidase_S1_PA"/>
</dbReference>
<dbReference type="GO" id="GO:0006508">
    <property type="term" value="P:proteolysis"/>
    <property type="evidence" value="ECO:0007669"/>
    <property type="project" value="InterPro"/>
</dbReference>
<reference evidence="4" key="3">
    <citation type="submission" date="2025-09" db="UniProtKB">
        <authorList>
            <consortium name="Ensembl"/>
        </authorList>
    </citation>
    <scope>IDENTIFICATION</scope>
</reference>
<protein>
    <submittedName>
        <fullName evidence="4">Kallikrein-8</fullName>
    </submittedName>
</protein>
<evidence type="ECO:0000313" key="4">
    <source>
        <dbReference type="Ensembl" id="ENSMODP00000043338.1"/>
    </source>
</evidence>
<reference evidence="4 5" key="1">
    <citation type="journal article" date="2007" name="Nature">
        <title>Genome of the marsupial Monodelphis domestica reveals innovation in non-coding sequences.</title>
        <authorList>
            <person name="Mikkelsen T.S."/>
            <person name="Wakefield M.J."/>
            <person name="Aken B."/>
            <person name="Amemiya C.T."/>
            <person name="Chang J.L."/>
            <person name="Duke S."/>
            <person name="Garber M."/>
            <person name="Gentles A.J."/>
            <person name="Goodstadt L."/>
            <person name="Heger A."/>
            <person name="Jurka J."/>
            <person name="Kamal M."/>
            <person name="Mauceli E."/>
            <person name="Searle S.M."/>
            <person name="Sharpe T."/>
            <person name="Baker M.L."/>
            <person name="Batzer M.A."/>
            <person name="Benos P.V."/>
            <person name="Belov K."/>
            <person name="Clamp M."/>
            <person name="Cook A."/>
            <person name="Cuff J."/>
            <person name="Das R."/>
            <person name="Davidow L."/>
            <person name="Deakin J.E."/>
            <person name="Fazzari M.J."/>
            <person name="Glass J.L."/>
            <person name="Grabherr M."/>
            <person name="Greally J.M."/>
            <person name="Gu W."/>
            <person name="Hore T.A."/>
            <person name="Huttley G.A."/>
            <person name="Kleber M."/>
            <person name="Jirtle R.L."/>
            <person name="Koina E."/>
            <person name="Lee J.T."/>
            <person name="Mahony S."/>
            <person name="Marra M.A."/>
            <person name="Miller R.D."/>
            <person name="Nicholls R.D."/>
            <person name="Oda M."/>
            <person name="Papenfuss A.T."/>
            <person name="Parra Z.E."/>
            <person name="Pollock D.D."/>
            <person name="Ray D.A."/>
            <person name="Schein J.E."/>
            <person name="Speed T.P."/>
            <person name="Thompson K."/>
            <person name="VandeBerg J.L."/>
            <person name="Wade C.M."/>
            <person name="Walker J.A."/>
            <person name="Waters P.D."/>
            <person name="Webber C."/>
            <person name="Weidman J.R."/>
            <person name="Xie X."/>
            <person name="Zody M.C."/>
            <person name="Baldwin J."/>
            <person name="Abdouelleil A."/>
            <person name="Abdulkadir J."/>
            <person name="Abebe A."/>
            <person name="Abera B."/>
            <person name="Abreu J."/>
            <person name="Acer S.C."/>
            <person name="Aftuck L."/>
            <person name="Alexander A."/>
            <person name="An P."/>
            <person name="Anderson E."/>
            <person name="Anderson S."/>
            <person name="Arachi H."/>
            <person name="Azer M."/>
            <person name="Bachantsang P."/>
            <person name="Barry A."/>
            <person name="Bayul T."/>
            <person name="Berlin A."/>
            <person name="Bessette D."/>
            <person name="Bloom T."/>
            <person name="Bloom T."/>
            <person name="Boguslavskiy L."/>
            <person name="Bonnet C."/>
            <person name="Boukhgalter B."/>
            <person name="Bourzgui I."/>
            <person name="Brown A."/>
            <person name="Cahill P."/>
            <person name="Channer S."/>
            <person name="Cheshatsang Y."/>
            <person name="Chuda L."/>
            <person name="Citroen M."/>
            <person name="Collymore A."/>
            <person name="Cooke P."/>
            <person name="Costello M."/>
            <person name="D'Aco K."/>
            <person name="Daza R."/>
            <person name="De Haan G."/>
            <person name="DeGray S."/>
            <person name="DeMaso C."/>
            <person name="Dhargay N."/>
            <person name="Dooley K."/>
            <person name="Dooley E."/>
            <person name="Doricent M."/>
            <person name="Dorje P."/>
            <person name="Dorjee K."/>
            <person name="Dupes A."/>
            <person name="Elong R."/>
            <person name="Falk J."/>
            <person name="Farina A."/>
            <person name="Faro S."/>
            <person name="Ferguson D."/>
            <person name="Fisher S."/>
            <person name="Foley C.D."/>
            <person name="Franke A."/>
            <person name="Friedrich D."/>
            <person name="Gadbois L."/>
            <person name="Gearin G."/>
            <person name="Gearin C.R."/>
            <person name="Giannoukos G."/>
            <person name="Goode T."/>
            <person name="Graham J."/>
            <person name="Grandbois E."/>
            <person name="Grewal S."/>
            <person name="Gyaltsen K."/>
            <person name="Hafez N."/>
            <person name="Hagos B."/>
            <person name="Hall J."/>
            <person name="Henson C."/>
            <person name="Hollinger A."/>
            <person name="Honan T."/>
            <person name="Huard M.D."/>
            <person name="Hughes L."/>
            <person name="Hurhula B."/>
            <person name="Husby M.E."/>
            <person name="Kamat A."/>
            <person name="Kanga B."/>
            <person name="Kashin S."/>
            <person name="Khazanovich D."/>
            <person name="Kisner P."/>
            <person name="Lance K."/>
            <person name="Lara M."/>
            <person name="Lee W."/>
            <person name="Lennon N."/>
            <person name="Letendre F."/>
            <person name="LeVine R."/>
            <person name="Lipovsky A."/>
            <person name="Liu X."/>
            <person name="Liu J."/>
            <person name="Liu S."/>
            <person name="Lokyitsang T."/>
            <person name="Lokyitsang Y."/>
            <person name="Lubonja R."/>
            <person name="Lui A."/>
            <person name="MacDonald P."/>
            <person name="Magnisalis V."/>
            <person name="Maru K."/>
            <person name="Matthews C."/>
            <person name="McCusker W."/>
            <person name="McDonough S."/>
            <person name="Mehta T."/>
            <person name="Meldrim J."/>
            <person name="Meneus L."/>
            <person name="Mihai O."/>
            <person name="Mihalev A."/>
            <person name="Mihova T."/>
            <person name="Mittelman R."/>
            <person name="Mlenga V."/>
            <person name="Montmayeur A."/>
            <person name="Mulrain L."/>
            <person name="Navidi A."/>
            <person name="Naylor J."/>
            <person name="Negash T."/>
            <person name="Nguyen T."/>
            <person name="Nguyen N."/>
            <person name="Nicol R."/>
            <person name="Norbu C."/>
            <person name="Norbu N."/>
            <person name="Novod N."/>
            <person name="O'Neill B."/>
            <person name="Osman S."/>
            <person name="Markiewicz E."/>
            <person name="Oyono O.L."/>
            <person name="Patti C."/>
            <person name="Phunkhang P."/>
            <person name="Pierre F."/>
            <person name="Priest M."/>
            <person name="Raghuraman S."/>
            <person name="Rege F."/>
            <person name="Reyes R."/>
            <person name="Rise C."/>
            <person name="Rogov P."/>
            <person name="Ross K."/>
            <person name="Ryan E."/>
            <person name="Settipalli S."/>
            <person name="Shea T."/>
            <person name="Sherpa N."/>
            <person name="Shi L."/>
            <person name="Shih D."/>
            <person name="Sparrow T."/>
            <person name="Spaulding J."/>
            <person name="Stalker J."/>
            <person name="Stange-Thomann N."/>
            <person name="Stavropoulos S."/>
            <person name="Stone C."/>
            <person name="Strader C."/>
            <person name="Tesfaye S."/>
            <person name="Thomson T."/>
            <person name="Thoulutsang Y."/>
            <person name="Thoulutsang D."/>
            <person name="Topham K."/>
            <person name="Topping I."/>
            <person name="Tsamla T."/>
            <person name="Vassiliev H."/>
            <person name="Vo A."/>
            <person name="Wangchuk T."/>
            <person name="Wangdi T."/>
            <person name="Weiand M."/>
            <person name="Wilkinson J."/>
            <person name="Wilson A."/>
            <person name="Yadav S."/>
            <person name="Young G."/>
            <person name="Yu Q."/>
            <person name="Zembek L."/>
            <person name="Zhong D."/>
            <person name="Zimmer A."/>
            <person name="Zwirko Z."/>
            <person name="Jaffe D.B."/>
            <person name="Alvarez P."/>
            <person name="Brockman W."/>
            <person name="Butler J."/>
            <person name="Chin C."/>
            <person name="Gnerre S."/>
            <person name="MacCallum I."/>
            <person name="Graves J.A."/>
            <person name="Ponting C.P."/>
            <person name="Breen M."/>
            <person name="Samollow P.B."/>
            <person name="Lander E.S."/>
            <person name="Lindblad-Toh K."/>
        </authorList>
    </citation>
    <scope>NUCLEOTIDE SEQUENCE [LARGE SCALE GENOMIC DNA]</scope>
</reference>
<accession>A0A5F8G775</accession>
<organism evidence="4 5">
    <name type="scientific">Monodelphis domestica</name>
    <name type="common">Gray short-tailed opossum</name>
    <dbReference type="NCBI Taxonomy" id="13616"/>
    <lineage>
        <taxon>Eukaryota</taxon>
        <taxon>Metazoa</taxon>
        <taxon>Chordata</taxon>
        <taxon>Craniata</taxon>
        <taxon>Vertebrata</taxon>
        <taxon>Euteleostomi</taxon>
        <taxon>Mammalia</taxon>
        <taxon>Metatheria</taxon>
        <taxon>Didelphimorphia</taxon>
        <taxon>Didelphidae</taxon>
        <taxon>Monodelphis</taxon>
    </lineage>
</organism>
<feature type="domain" description="Peptidase S1" evidence="3">
    <location>
        <begin position="48"/>
        <end position="203"/>
    </location>
</feature>
<feature type="region of interest" description="Disordered" evidence="2">
    <location>
        <begin position="1"/>
        <end position="34"/>
    </location>
</feature>
<dbReference type="PANTHER" id="PTHR24271">
    <property type="entry name" value="KALLIKREIN-RELATED"/>
    <property type="match status" value="1"/>
</dbReference>
<dbReference type="AlphaFoldDB" id="A0A5F8G775"/>
<sequence>TSRPRFPQGPRHPVPYPRQRPHHPGSPARGPSLLQSLTLRPLPRCLGLDQGPLSPPALPSCVASSPPDFPPTAQPSRPCHGTLFRLLELLLPRLEALGLPPAAADNLCRNYSVRLGENSLEKREDSEQEIEVAQSIPHPCYNSSNNKHDLMLLRLRKPAEVNRNVQPIGLASRCPQPNQECTVSGWGTTTSPRGTAPRGGIIG</sequence>
<feature type="region of interest" description="Disordered" evidence="2">
    <location>
        <begin position="182"/>
        <end position="203"/>
    </location>
</feature>
<dbReference type="InParanoid" id="A0A5F8G775"/>
<evidence type="ECO:0000256" key="1">
    <source>
        <dbReference type="ARBA" id="ARBA00023157"/>
    </source>
</evidence>
<name>A0A5F8G775_MONDO</name>
<dbReference type="InterPro" id="IPR001254">
    <property type="entry name" value="Trypsin_dom"/>
</dbReference>
<dbReference type="SMART" id="SM00020">
    <property type="entry name" value="Tryp_SPc"/>
    <property type="match status" value="1"/>
</dbReference>
<dbReference type="GeneTree" id="ENSGT01020000230389"/>
<dbReference type="Bgee" id="ENSMODG00000029034">
    <property type="expression patterns" value="Expressed in hindlimb bud and 3 other cell types or tissues"/>
</dbReference>
<proteinExistence type="predicted"/>
<dbReference type="STRING" id="13616.ENSMODP00000043338"/>
<keyword evidence="5" id="KW-1185">Reference proteome</keyword>